<gene>
    <name evidence="4" type="ORF">AOQ84DRAFT_182162</name>
</gene>
<evidence type="ECO:0000259" key="3">
    <source>
        <dbReference type="Pfam" id="PF21666"/>
    </source>
</evidence>
<name>A0A8E2EPW5_9PEZI</name>
<accession>A0A8E2EPW5</accession>
<evidence type="ECO:0000259" key="2">
    <source>
        <dbReference type="Pfam" id="PF14033"/>
    </source>
</evidence>
<dbReference type="InterPro" id="IPR049192">
    <property type="entry name" value="DUF4246_C"/>
</dbReference>
<dbReference type="InterPro" id="IPR025340">
    <property type="entry name" value="DUF4246"/>
</dbReference>
<dbReference type="EMBL" id="KV750954">
    <property type="protein sequence ID" value="OCL02456.1"/>
    <property type="molecule type" value="Genomic_DNA"/>
</dbReference>
<feature type="compositionally biased region" description="Acidic residues" evidence="1">
    <location>
        <begin position="325"/>
        <end position="345"/>
    </location>
</feature>
<dbReference type="Proteomes" id="UP000250140">
    <property type="component" value="Unassembled WGS sequence"/>
</dbReference>
<organism evidence="4 5">
    <name type="scientific">Glonium stellatum</name>
    <dbReference type="NCBI Taxonomy" id="574774"/>
    <lineage>
        <taxon>Eukaryota</taxon>
        <taxon>Fungi</taxon>
        <taxon>Dikarya</taxon>
        <taxon>Ascomycota</taxon>
        <taxon>Pezizomycotina</taxon>
        <taxon>Dothideomycetes</taxon>
        <taxon>Pleosporomycetidae</taxon>
        <taxon>Gloniales</taxon>
        <taxon>Gloniaceae</taxon>
        <taxon>Glonium</taxon>
    </lineage>
</organism>
<feature type="domain" description="DUF4246" evidence="2">
    <location>
        <begin position="107"/>
        <end position="537"/>
    </location>
</feature>
<feature type="domain" description="DUF4246" evidence="3">
    <location>
        <begin position="12"/>
        <end position="89"/>
    </location>
</feature>
<dbReference type="InterPro" id="IPR049207">
    <property type="entry name" value="DUF4246_N"/>
</dbReference>
<dbReference type="AlphaFoldDB" id="A0A8E2EPW5"/>
<evidence type="ECO:0000256" key="1">
    <source>
        <dbReference type="SAM" id="MobiDB-lite"/>
    </source>
</evidence>
<sequence>MSSSGVSERLKLPGFGLPVNSTTNSWYNGSHHSGNVTVLRYPNAISDWAGDLLTVRERSMMAMMNQITDKPEWRRKVFDEEIISKWRNEVVTEYEAEEDQEDQGFTEAMFEYCITELQDKAKMHEDTGMVAVLDADVAVVKSDTIIPEDLKGELKAAVEPLEKVPDRLKDWHPGSDEKVLDLVHPSLFPLLYGRSRVLPIGRVGLKDCVESCGKGEVVPVPKDEDVKIKHINSSINPRNVGTVKFWSKRFQWLPCDVEFAEDDKVKIVSYINNLHPVHHEKLYVVIEKFIAKSIPLWSEVLNSILITTKPRIAMEGTEYYIPPREEEDENNADEDENEDEEEEDWERTNRILIKPDADQPYSPRPVHVNVNLREKFAKSGLQVIVKLATIHLTPNKPTYTSGTWHIEGQLNEHICATALYYYSSTNITTSQLSFRQKTTVEDIDDKAAGQDDHEGAEYLYGIEDGGPGIQELGSVATREGRLLAFANVLQHRVQPFRLADPTRPGHRKILALFLVDPFQRVVGTANVPPQQKEWWGEAIRERSALGELPPELMQFVVDGVDGDFPISLEEAKKVREELMDERRAFVEDVNSEYAYQEFSFCEH</sequence>
<dbReference type="PANTHER" id="PTHR33119">
    <property type="entry name" value="IFI3P"/>
    <property type="match status" value="1"/>
</dbReference>
<proteinExistence type="predicted"/>
<feature type="region of interest" description="Disordered" evidence="1">
    <location>
        <begin position="319"/>
        <end position="346"/>
    </location>
</feature>
<evidence type="ECO:0000313" key="4">
    <source>
        <dbReference type="EMBL" id="OCL02456.1"/>
    </source>
</evidence>
<dbReference type="OrthoDB" id="415532at2759"/>
<dbReference type="Pfam" id="PF21666">
    <property type="entry name" value="DUF4246_N"/>
    <property type="match status" value="1"/>
</dbReference>
<dbReference type="Pfam" id="PF14033">
    <property type="entry name" value="DUF4246"/>
    <property type="match status" value="1"/>
</dbReference>
<protein>
    <submittedName>
        <fullName evidence="4">Uncharacterized protein</fullName>
    </submittedName>
</protein>
<dbReference type="PANTHER" id="PTHR33119:SF1">
    <property type="entry name" value="FE2OG DIOXYGENASE DOMAIN-CONTAINING PROTEIN"/>
    <property type="match status" value="1"/>
</dbReference>
<reference evidence="4 5" key="1">
    <citation type="journal article" date="2016" name="Nat. Commun.">
        <title>Ectomycorrhizal ecology is imprinted in the genome of the dominant symbiotic fungus Cenococcum geophilum.</title>
        <authorList>
            <consortium name="DOE Joint Genome Institute"/>
            <person name="Peter M."/>
            <person name="Kohler A."/>
            <person name="Ohm R.A."/>
            <person name="Kuo A."/>
            <person name="Krutzmann J."/>
            <person name="Morin E."/>
            <person name="Arend M."/>
            <person name="Barry K.W."/>
            <person name="Binder M."/>
            <person name="Choi C."/>
            <person name="Clum A."/>
            <person name="Copeland A."/>
            <person name="Grisel N."/>
            <person name="Haridas S."/>
            <person name="Kipfer T."/>
            <person name="LaButti K."/>
            <person name="Lindquist E."/>
            <person name="Lipzen A."/>
            <person name="Maire R."/>
            <person name="Meier B."/>
            <person name="Mihaltcheva S."/>
            <person name="Molinier V."/>
            <person name="Murat C."/>
            <person name="Poggeler S."/>
            <person name="Quandt C.A."/>
            <person name="Sperisen C."/>
            <person name="Tritt A."/>
            <person name="Tisserant E."/>
            <person name="Crous P.W."/>
            <person name="Henrissat B."/>
            <person name="Nehls U."/>
            <person name="Egli S."/>
            <person name="Spatafora J.W."/>
            <person name="Grigoriev I.V."/>
            <person name="Martin F.M."/>
        </authorList>
    </citation>
    <scope>NUCLEOTIDE SEQUENCE [LARGE SCALE GENOMIC DNA]</scope>
    <source>
        <strain evidence="4 5">CBS 207.34</strain>
    </source>
</reference>
<keyword evidence="5" id="KW-1185">Reference proteome</keyword>
<evidence type="ECO:0000313" key="5">
    <source>
        <dbReference type="Proteomes" id="UP000250140"/>
    </source>
</evidence>